<evidence type="ECO:0000256" key="2">
    <source>
        <dbReference type="SAM" id="Phobius"/>
    </source>
</evidence>
<evidence type="ECO:0000313" key="3">
    <source>
        <dbReference type="EMBL" id="GIY90511.1"/>
    </source>
</evidence>
<keyword evidence="4" id="KW-1185">Reference proteome</keyword>
<gene>
    <name evidence="3" type="ORF">CEXT_620771</name>
</gene>
<dbReference type="AlphaFoldDB" id="A0AAV4X972"/>
<accession>A0AAV4X972</accession>
<comment type="caution">
    <text evidence="3">The sequence shown here is derived from an EMBL/GenBank/DDBJ whole genome shotgun (WGS) entry which is preliminary data.</text>
</comment>
<evidence type="ECO:0000313" key="4">
    <source>
        <dbReference type="Proteomes" id="UP001054945"/>
    </source>
</evidence>
<proteinExistence type="predicted"/>
<evidence type="ECO:0000256" key="1">
    <source>
        <dbReference type="SAM" id="MobiDB-lite"/>
    </source>
</evidence>
<feature type="transmembrane region" description="Helical" evidence="2">
    <location>
        <begin position="74"/>
        <end position="91"/>
    </location>
</feature>
<organism evidence="3 4">
    <name type="scientific">Caerostris extrusa</name>
    <name type="common">Bark spider</name>
    <name type="synonym">Caerostris bankana</name>
    <dbReference type="NCBI Taxonomy" id="172846"/>
    <lineage>
        <taxon>Eukaryota</taxon>
        <taxon>Metazoa</taxon>
        <taxon>Ecdysozoa</taxon>
        <taxon>Arthropoda</taxon>
        <taxon>Chelicerata</taxon>
        <taxon>Arachnida</taxon>
        <taxon>Araneae</taxon>
        <taxon>Araneomorphae</taxon>
        <taxon>Entelegynae</taxon>
        <taxon>Araneoidea</taxon>
        <taxon>Araneidae</taxon>
        <taxon>Caerostris</taxon>
    </lineage>
</organism>
<feature type="region of interest" description="Disordered" evidence="1">
    <location>
        <begin position="36"/>
        <end position="59"/>
    </location>
</feature>
<dbReference type="EMBL" id="BPLR01017324">
    <property type="protein sequence ID" value="GIY90511.1"/>
    <property type="molecule type" value="Genomic_DNA"/>
</dbReference>
<sequence>MEGWCIFRRHQYRIPSKDWLALWHRYTLHTRNANSALEEKQTGKEIHSPSSFASHPDSDLQFNPSLLRVPRRGVLARILFILMFTNFVFFVCF</sequence>
<keyword evidence="2" id="KW-0472">Membrane</keyword>
<feature type="compositionally biased region" description="Basic and acidic residues" evidence="1">
    <location>
        <begin position="37"/>
        <end position="47"/>
    </location>
</feature>
<protein>
    <submittedName>
        <fullName evidence="3">Uncharacterized protein</fullName>
    </submittedName>
</protein>
<name>A0AAV4X972_CAEEX</name>
<keyword evidence="2" id="KW-0812">Transmembrane</keyword>
<keyword evidence="2" id="KW-1133">Transmembrane helix</keyword>
<dbReference type="Proteomes" id="UP001054945">
    <property type="component" value="Unassembled WGS sequence"/>
</dbReference>
<reference evidence="3 4" key="1">
    <citation type="submission" date="2021-06" db="EMBL/GenBank/DDBJ databases">
        <title>Caerostris extrusa draft genome.</title>
        <authorList>
            <person name="Kono N."/>
            <person name="Arakawa K."/>
        </authorList>
    </citation>
    <scope>NUCLEOTIDE SEQUENCE [LARGE SCALE GENOMIC DNA]</scope>
</reference>